<accession>V4A2G1</accession>
<dbReference type="HOGENOM" id="CLU_076114_0_0_1"/>
<keyword evidence="3" id="KW-0963">Cytoplasm</keyword>
<evidence type="ECO:0000313" key="8">
    <source>
        <dbReference type="EMBL" id="ESO89130.1"/>
    </source>
</evidence>
<dbReference type="GO" id="GO:0005634">
    <property type="term" value="C:nucleus"/>
    <property type="evidence" value="ECO:0007669"/>
    <property type="project" value="UniProtKB-SubCell"/>
</dbReference>
<gene>
    <name evidence="8" type="ORF">LOTGIDRAFT_106366</name>
</gene>
<dbReference type="Pfam" id="PF18569">
    <property type="entry name" value="Thioredoxin_16"/>
    <property type="match status" value="1"/>
</dbReference>
<organism evidence="8 9">
    <name type="scientific">Lottia gigantea</name>
    <name type="common">Giant owl limpet</name>
    <dbReference type="NCBI Taxonomy" id="225164"/>
    <lineage>
        <taxon>Eukaryota</taxon>
        <taxon>Metazoa</taxon>
        <taxon>Spiralia</taxon>
        <taxon>Lophotrochozoa</taxon>
        <taxon>Mollusca</taxon>
        <taxon>Gastropoda</taxon>
        <taxon>Patellogastropoda</taxon>
        <taxon>Lottioidea</taxon>
        <taxon>Lottiidae</taxon>
        <taxon>Lottia</taxon>
    </lineage>
</organism>
<dbReference type="PANTHER" id="PTHR13438:SF2">
    <property type="entry name" value="AMINOACYL TRNA SYNTHASE COMPLEX-INTERACTING MULTIFUNCTIONAL PROTEIN 2"/>
    <property type="match status" value="1"/>
</dbReference>
<dbReference type="InterPro" id="IPR042360">
    <property type="entry name" value="AIMP2"/>
</dbReference>
<sequence length="207" mass="23162">TGKLHDIVVYIDPSSIPYSLLVLYHQLQQHYSILASTHLHSSVSYVPDNIQNLFNNGLVQSRKDYQIALTVIWKKVLFGPRLMVDPSKQTAIEGEVNVARYLQRLLDSSFDSGDVVQATQIDEWLDTAQIQYNNGSNKERAAVMRSLNAKLGKSSWLVGDRCSLADVAMWSVLQQSGQVDNVPGNVKKWLTSCNASSLFAYALKFVQ</sequence>
<comment type="subcellular location">
    <subcellularLocation>
        <location evidence="2">Cytoplasm</location>
        <location evidence="2">Cytosol</location>
    </subcellularLocation>
    <subcellularLocation>
        <location evidence="1">Nucleus</location>
    </subcellularLocation>
</comment>
<dbReference type="PANTHER" id="PTHR13438">
    <property type="entry name" value="AMINOACYL TRNA SYNTHASE COMPLEX-INTERACTING MULTIFUNCTIONAL PROTEIN"/>
    <property type="match status" value="1"/>
</dbReference>
<evidence type="ECO:0000256" key="3">
    <source>
        <dbReference type="ARBA" id="ARBA00022490"/>
    </source>
</evidence>
<dbReference type="Proteomes" id="UP000030746">
    <property type="component" value="Unassembled WGS sequence"/>
</dbReference>
<evidence type="ECO:0000256" key="4">
    <source>
        <dbReference type="ARBA" id="ARBA00022917"/>
    </source>
</evidence>
<dbReference type="CTD" id="20230100"/>
<evidence type="ECO:0000259" key="6">
    <source>
        <dbReference type="Pfam" id="PF00043"/>
    </source>
</evidence>
<dbReference type="OMA" id="LCQHYRV"/>
<evidence type="ECO:0000259" key="7">
    <source>
        <dbReference type="Pfam" id="PF18569"/>
    </source>
</evidence>
<evidence type="ECO:0000256" key="2">
    <source>
        <dbReference type="ARBA" id="ARBA00004514"/>
    </source>
</evidence>
<evidence type="ECO:0008006" key="10">
    <source>
        <dbReference type="Google" id="ProtNLM"/>
    </source>
</evidence>
<dbReference type="AlphaFoldDB" id="V4A2G1"/>
<dbReference type="GO" id="GO:0005829">
    <property type="term" value="C:cytosol"/>
    <property type="evidence" value="ECO:0007669"/>
    <property type="project" value="UniProtKB-SubCell"/>
</dbReference>
<evidence type="ECO:0000256" key="5">
    <source>
        <dbReference type="ARBA" id="ARBA00023242"/>
    </source>
</evidence>
<dbReference type="KEGG" id="lgi:LOTGIDRAFT_106366"/>
<evidence type="ECO:0000256" key="1">
    <source>
        <dbReference type="ARBA" id="ARBA00004123"/>
    </source>
</evidence>
<feature type="domain" description="Glutathione S-transferase C-terminal" evidence="6">
    <location>
        <begin position="137"/>
        <end position="196"/>
    </location>
</feature>
<dbReference type="RefSeq" id="XP_009060171.1">
    <property type="nucleotide sequence ID" value="XM_009061923.1"/>
</dbReference>
<name>V4A2G1_LOTGI</name>
<feature type="domain" description="AIMP2 thioredoxin-like" evidence="7">
    <location>
        <begin position="3"/>
        <end position="93"/>
    </location>
</feature>
<dbReference type="OrthoDB" id="2309723at2759"/>
<keyword evidence="5" id="KW-0539">Nucleus</keyword>
<dbReference type="EMBL" id="KB202619">
    <property type="protein sequence ID" value="ESO89130.1"/>
    <property type="molecule type" value="Genomic_DNA"/>
</dbReference>
<dbReference type="GO" id="GO:0006412">
    <property type="term" value="P:translation"/>
    <property type="evidence" value="ECO:0007669"/>
    <property type="project" value="UniProtKB-KW"/>
</dbReference>
<dbReference type="GO" id="GO:0017101">
    <property type="term" value="C:aminoacyl-tRNA synthetase multienzyme complex"/>
    <property type="evidence" value="ECO:0007669"/>
    <property type="project" value="InterPro"/>
</dbReference>
<dbReference type="STRING" id="225164.V4A2G1"/>
<dbReference type="InterPro" id="IPR041503">
    <property type="entry name" value="AIMP2_thioredoxin"/>
</dbReference>
<evidence type="ECO:0000313" key="9">
    <source>
        <dbReference type="Proteomes" id="UP000030746"/>
    </source>
</evidence>
<dbReference type="Pfam" id="PF00043">
    <property type="entry name" value="GST_C"/>
    <property type="match status" value="1"/>
</dbReference>
<protein>
    <recommendedName>
        <fullName evidence="10">AIMP2 thioredoxin-like domain-containing protein</fullName>
    </recommendedName>
</protein>
<reference evidence="8 9" key="1">
    <citation type="journal article" date="2013" name="Nature">
        <title>Insights into bilaterian evolution from three spiralian genomes.</title>
        <authorList>
            <person name="Simakov O."/>
            <person name="Marletaz F."/>
            <person name="Cho S.J."/>
            <person name="Edsinger-Gonzales E."/>
            <person name="Havlak P."/>
            <person name="Hellsten U."/>
            <person name="Kuo D.H."/>
            <person name="Larsson T."/>
            <person name="Lv J."/>
            <person name="Arendt D."/>
            <person name="Savage R."/>
            <person name="Osoegawa K."/>
            <person name="de Jong P."/>
            <person name="Grimwood J."/>
            <person name="Chapman J.A."/>
            <person name="Shapiro H."/>
            <person name="Aerts A."/>
            <person name="Otillar R.P."/>
            <person name="Terry A.Y."/>
            <person name="Boore J.L."/>
            <person name="Grigoriev I.V."/>
            <person name="Lindberg D.R."/>
            <person name="Seaver E.C."/>
            <person name="Weisblat D.A."/>
            <person name="Putnam N.H."/>
            <person name="Rokhsar D.S."/>
        </authorList>
    </citation>
    <scope>NUCLEOTIDE SEQUENCE [LARGE SCALE GENOMIC DNA]</scope>
</reference>
<dbReference type="InterPro" id="IPR004046">
    <property type="entry name" value="GST_C"/>
</dbReference>
<dbReference type="Gene3D" id="1.20.1050.130">
    <property type="match status" value="1"/>
</dbReference>
<dbReference type="GeneID" id="20230100"/>
<proteinExistence type="predicted"/>
<dbReference type="InterPro" id="IPR036282">
    <property type="entry name" value="Glutathione-S-Trfase_C_sf"/>
</dbReference>
<dbReference type="SUPFAM" id="SSF47616">
    <property type="entry name" value="GST C-terminal domain-like"/>
    <property type="match status" value="1"/>
</dbReference>
<feature type="non-terminal residue" evidence="8">
    <location>
        <position position="1"/>
    </location>
</feature>
<keyword evidence="4" id="KW-0648">Protein biosynthesis</keyword>
<keyword evidence="9" id="KW-1185">Reference proteome</keyword>